<dbReference type="PANTHER" id="PTHR30616">
    <property type="entry name" value="UNCHARACTERIZED PROTEIN YFIH"/>
    <property type="match status" value="1"/>
</dbReference>
<evidence type="ECO:0000256" key="8">
    <source>
        <dbReference type="ARBA" id="ARBA00048968"/>
    </source>
</evidence>
<dbReference type="SUPFAM" id="SSF64438">
    <property type="entry name" value="CNF1/YfiH-like putative cysteine hydrolases"/>
    <property type="match status" value="1"/>
</dbReference>
<protein>
    <submittedName>
        <fullName evidence="10">COG1496: Uncharacterized conserved protein</fullName>
    </submittedName>
</protein>
<evidence type="ECO:0000313" key="10">
    <source>
        <dbReference type="EMBL" id="SFV59765.1"/>
    </source>
</evidence>
<evidence type="ECO:0000256" key="5">
    <source>
        <dbReference type="ARBA" id="ARBA00022801"/>
    </source>
</evidence>
<dbReference type="NCBIfam" id="TIGR00726">
    <property type="entry name" value="peptidoglycan editing factor PgeF"/>
    <property type="match status" value="1"/>
</dbReference>
<proteinExistence type="inferred from homology"/>
<evidence type="ECO:0000256" key="2">
    <source>
        <dbReference type="ARBA" id="ARBA00007353"/>
    </source>
</evidence>
<dbReference type="Gene3D" id="3.60.140.10">
    <property type="entry name" value="CNF1/YfiH-like putative cysteine hydrolases"/>
    <property type="match status" value="1"/>
</dbReference>
<comment type="similarity">
    <text evidence="2">Belongs to the purine nucleoside phosphorylase YfiH/LACC1 family.</text>
</comment>
<dbReference type="Pfam" id="PF02578">
    <property type="entry name" value="Cu-oxidase_4"/>
    <property type="match status" value="1"/>
</dbReference>
<sequence length="240" mass="26754">MKFYQSKLLNSFANLTHCFTTKQSKNLAFHVGDNGDAVLANHQTLAKELAYDLQKLVHMKQIHSNLVKVVNKNDNFTNPPTCDALITNKKETPLMVMVADCSPILFYDPQKEVIAVAHAGRAGAFGNIVKNVITSFVEDFGVNPADILASIGPAICQNCYEVGEEIVQEAEQKNYGYALAQKGNKYFLNIRSILKKQLRESGLNAAHIEIATECSKCDKRFYSYREEKNCGRFAGVLLLK</sequence>
<comment type="catalytic activity">
    <reaction evidence="7">
        <text>adenosine + H2O + H(+) = inosine + NH4(+)</text>
        <dbReference type="Rhea" id="RHEA:24408"/>
        <dbReference type="ChEBI" id="CHEBI:15377"/>
        <dbReference type="ChEBI" id="CHEBI:15378"/>
        <dbReference type="ChEBI" id="CHEBI:16335"/>
        <dbReference type="ChEBI" id="CHEBI:17596"/>
        <dbReference type="ChEBI" id="CHEBI:28938"/>
        <dbReference type="EC" id="3.5.4.4"/>
    </reaction>
    <physiologicalReaction direction="left-to-right" evidence="7">
        <dbReference type="Rhea" id="RHEA:24409"/>
    </physiologicalReaction>
</comment>
<reference evidence="10" key="1">
    <citation type="submission" date="2016-10" db="EMBL/GenBank/DDBJ databases">
        <authorList>
            <person name="de Groot N.N."/>
        </authorList>
    </citation>
    <scope>NUCLEOTIDE SEQUENCE</scope>
</reference>
<dbReference type="PANTHER" id="PTHR30616:SF2">
    <property type="entry name" value="PURINE NUCLEOSIDE PHOSPHORYLASE LACC1"/>
    <property type="match status" value="1"/>
</dbReference>
<dbReference type="AlphaFoldDB" id="A0A1W1C1Z6"/>
<evidence type="ECO:0000256" key="4">
    <source>
        <dbReference type="ARBA" id="ARBA00022723"/>
    </source>
</evidence>
<evidence type="ECO:0000256" key="6">
    <source>
        <dbReference type="ARBA" id="ARBA00022833"/>
    </source>
</evidence>
<name>A0A1W1C1Z6_9ZZZZ</name>
<dbReference type="InterPro" id="IPR038371">
    <property type="entry name" value="Cu_polyphenol_OxRdtase_sf"/>
</dbReference>
<dbReference type="InterPro" id="IPR003730">
    <property type="entry name" value="Cu_polyphenol_OxRdtase"/>
</dbReference>
<dbReference type="EMBL" id="FPHK01000043">
    <property type="protein sequence ID" value="SFV59765.1"/>
    <property type="molecule type" value="Genomic_DNA"/>
</dbReference>
<keyword evidence="5" id="KW-0378">Hydrolase</keyword>
<dbReference type="CDD" id="cd16833">
    <property type="entry name" value="YfiH"/>
    <property type="match status" value="1"/>
</dbReference>
<dbReference type="GO" id="GO:0017061">
    <property type="term" value="F:S-methyl-5-thioadenosine phosphorylase activity"/>
    <property type="evidence" value="ECO:0007669"/>
    <property type="project" value="UniProtKB-EC"/>
</dbReference>
<gene>
    <name evidence="10" type="ORF">MNB_SM-6-311</name>
</gene>
<dbReference type="GO" id="GO:0016787">
    <property type="term" value="F:hydrolase activity"/>
    <property type="evidence" value="ECO:0007669"/>
    <property type="project" value="UniProtKB-KW"/>
</dbReference>
<dbReference type="GO" id="GO:0005507">
    <property type="term" value="F:copper ion binding"/>
    <property type="evidence" value="ECO:0007669"/>
    <property type="project" value="TreeGrafter"/>
</dbReference>
<evidence type="ECO:0000256" key="3">
    <source>
        <dbReference type="ARBA" id="ARBA00022679"/>
    </source>
</evidence>
<keyword evidence="4" id="KW-0479">Metal-binding</keyword>
<evidence type="ECO:0000256" key="7">
    <source>
        <dbReference type="ARBA" id="ARBA00047989"/>
    </source>
</evidence>
<organism evidence="10">
    <name type="scientific">hydrothermal vent metagenome</name>
    <dbReference type="NCBI Taxonomy" id="652676"/>
    <lineage>
        <taxon>unclassified sequences</taxon>
        <taxon>metagenomes</taxon>
        <taxon>ecological metagenomes</taxon>
    </lineage>
</organism>
<dbReference type="InterPro" id="IPR011324">
    <property type="entry name" value="Cytotoxic_necrot_fac-like_cat"/>
</dbReference>
<evidence type="ECO:0000256" key="1">
    <source>
        <dbReference type="ARBA" id="ARBA00000553"/>
    </source>
</evidence>
<comment type="catalytic activity">
    <reaction evidence="1">
        <text>inosine + phosphate = alpha-D-ribose 1-phosphate + hypoxanthine</text>
        <dbReference type="Rhea" id="RHEA:27646"/>
        <dbReference type="ChEBI" id="CHEBI:17368"/>
        <dbReference type="ChEBI" id="CHEBI:17596"/>
        <dbReference type="ChEBI" id="CHEBI:43474"/>
        <dbReference type="ChEBI" id="CHEBI:57720"/>
        <dbReference type="EC" id="2.4.2.1"/>
    </reaction>
    <physiologicalReaction direction="left-to-right" evidence="1">
        <dbReference type="Rhea" id="RHEA:27647"/>
    </physiologicalReaction>
</comment>
<keyword evidence="3" id="KW-0808">Transferase</keyword>
<accession>A0A1W1C1Z6</accession>
<comment type="catalytic activity">
    <reaction evidence="9">
        <text>S-methyl-5'-thioadenosine + phosphate = 5-(methylsulfanyl)-alpha-D-ribose 1-phosphate + adenine</text>
        <dbReference type="Rhea" id="RHEA:11852"/>
        <dbReference type="ChEBI" id="CHEBI:16708"/>
        <dbReference type="ChEBI" id="CHEBI:17509"/>
        <dbReference type="ChEBI" id="CHEBI:43474"/>
        <dbReference type="ChEBI" id="CHEBI:58533"/>
        <dbReference type="EC" id="2.4.2.28"/>
    </reaction>
    <physiologicalReaction direction="left-to-right" evidence="9">
        <dbReference type="Rhea" id="RHEA:11853"/>
    </physiologicalReaction>
</comment>
<comment type="catalytic activity">
    <reaction evidence="8">
        <text>adenosine + phosphate = alpha-D-ribose 1-phosphate + adenine</text>
        <dbReference type="Rhea" id="RHEA:27642"/>
        <dbReference type="ChEBI" id="CHEBI:16335"/>
        <dbReference type="ChEBI" id="CHEBI:16708"/>
        <dbReference type="ChEBI" id="CHEBI:43474"/>
        <dbReference type="ChEBI" id="CHEBI:57720"/>
        <dbReference type="EC" id="2.4.2.1"/>
    </reaction>
    <physiologicalReaction direction="left-to-right" evidence="8">
        <dbReference type="Rhea" id="RHEA:27643"/>
    </physiologicalReaction>
</comment>
<keyword evidence="6" id="KW-0862">Zinc</keyword>
<evidence type="ECO:0000256" key="9">
    <source>
        <dbReference type="ARBA" id="ARBA00049893"/>
    </source>
</evidence>